<evidence type="ECO:0000256" key="4">
    <source>
        <dbReference type="ARBA" id="ARBA00022547"/>
    </source>
</evidence>
<feature type="region of interest" description="Disordered" evidence="11">
    <location>
        <begin position="154"/>
        <end position="175"/>
    </location>
</feature>
<evidence type="ECO:0000256" key="6">
    <source>
        <dbReference type="ARBA" id="ARBA00022792"/>
    </source>
</evidence>
<dbReference type="Gene3D" id="6.10.280.70">
    <property type="match status" value="1"/>
</dbReference>
<dbReference type="InterPro" id="IPR036228">
    <property type="entry name" value="ATP_synth_F0_dsu_sf_mt"/>
</dbReference>
<accession>A0A9W2ZMY5</accession>
<keyword evidence="8 10" id="KW-0496">Mitochondrion</keyword>
<dbReference type="SUPFAM" id="SSF161065">
    <property type="entry name" value="ATP synthase D chain-like"/>
    <property type="match status" value="1"/>
</dbReference>
<reference evidence="13" key="1">
    <citation type="submission" date="2025-08" db="UniProtKB">
        <authorList>
            <consortium name="RefSeq"/>
        </authorList>
    </citation>
    <scope>IDENTIFICATION</scope>
</reference>
<keyword evidence="7 10" id="KW-0406">Ion transport</keyword>
<evidence type="ECO:0000256" key="7">
    <source>
        <dbReference type="ARBA" id="ARBA00023065"/>
    </source>
</evidence>
<dbReference type="GO" id="GO:0015078">
    <property type="term" value="F:proton transmembrane transporter activity"/>
    <property type="evidence" value="ECO:0007669"/>
    <property type="project" value="InterPro"/>
</dbReference>
<dbReference type="OrthoDB" id="35799at2759"/>
<evidence type="ECO:0000256" key="1">
    <source>
        <dbReference type="ARBA" id="ARBA00004273"/>
    </source>
</evidence>
<gene>
    <name evidence="13" type="primary">LOC106051193</name>
</gene>
<keyword evidence="5 10" id="KW-0375">Hydrogen ion transport</keyword>
<dbReference type="InterPro" id="IPR008689">
    <property type="entry name" value="ATP_synth_F0_dsu_mt"/>
</dbReference>
<keyword evidence="9 10" id="KW-0472">Membrane</keyword>
<dbReference type="RefSeq" id="XP_055876319.1">
    <property type="nucleotide sequence ID" value="XM_056020344.1"/>
</dbReference>
<keyword evidence="6 10" id="KW-0999">Mitochondrion inner membrane</keyword>
<dbReference type="Pfam" id="PF05873">
    <property type="entry name" value="Mt_ATP-synt_D"/>
    <property type="match status" value="1"/>
</dbReference>
<evidence type="ECO:0000256" key="11">
    <source>
        <dbReference type="SAM" id="MobiDB-lite"/>
    </source>
</evidence>
<keyword evidence="3 10" id="KW-0813">Transport</keyword>
<keyword evidence="4" id="KW-0138">CF(0)</keyword>
<dbReference type="GO" id="GO:0045259">
    <property type="term" value="C:proton-transporting ATP synthase complex"/>
    <property type="evidence" value="ECO:0007669"/>
    <property type="project" value="UniProtKB-KW"/>
</dbReference>
<proteinExistence type="inferred from homology"/>
<evidence type="ECO:0000256" key="3">
    <source>
        <dbReference type="ARBA" id="ARBA00022448"/>
    </source>
</evidence>
<evidence type="ECO:0000313" key="12">
    <source>
        <dbReference type="Proteomes" id="UP001165740"/>
    </source>
</evidence>
<name>A0A9W2ZMY5_BIOGL</name>
<dbReference type="GeneID" id="106051193"/>
<comment type="similarity">
    <text evidence="2 10">Belongs to the ATPase d subunit family.</text>
</comment>
<dbReference type="OMA" id="VSKGRWA"/>
<dbReference type="AlphaFoldDB" id="A0A9W2ZMY5"/>
<dbReference type="Proteomes" id="UP001165740">
    <property type="component" value="Chromosome 2"/>
</dbReference>
<comment type="subcellular location">
    <subcellularLocation>
        <location evidence="1 10">Mitochondrion inner membrane</location>
    </subcellularLocation>
</comment>
<organism evidence="12 13">
    <name type="scientific">Biomphalaria glabrata</name>
    <name type="common">Bloodfluke planorb</name>
    <name type="synonym">Freshwater snail</name>
    <dbReference type="NCBI Taxonomy" id="6526"/>
    <lineage>
        <taxon>Eukaryota</taxon>
        <taxon>Metazoa</taxon>
        <taxon>Spiralia</taxon>
        <taxon>Lophotrochozoa</taxon>
        <taxon>Mollusca</taxon>
        <taxon>Gastropoda</taxon>
        <taxon>Heterobranchia</taxon>
        <taxon>Euthyneura</taxon>
        <taxon>Panpulmonata</taxon>
        <taxon>Hygrophila</taxon>
        <taxon>Lymnaeoidea</taxon>
        <taxon>Planorbidae</taxon>
        <taxon>Biomphalaria</taxon>
    </lineage>
</organism>
<keyword evidence="12" id="KW-1185">Reference proteome</keyword>
<dbReference type="PIRSF" id="PIRSF005514">
    <property type="entry name" value="ATPase_F0_D_mt"/>
    <property type="match status" value="1"/>
</dbReference>
<evidence type="ECO:0000256" key="8">
    <source>
        <dbReference type="ARBA" id="ARBA00023128"/>
    </source>
</evidence>
<comment type="function">
    <text evidence="10">Mitochondrial membrane ATP synthase (F(1)F(0) ATP synthase or Complex V) produces ATP from ADP in the presence of a proton gradient across the membrane which is generated by electron transport complexes of the respiratory chain. F-type ATPases consist of two structural domains, F(1) - containing the extramembraneous catalytic core, and F(0) - containing the membrane proton channel, linked together by a central stalk and a peripheral stalk. During catalysis, ATP synthesis in the catalytic domain of F(1) is coupled via a rotary mechanism of the central stalk subunits to proton translocation.</text>
</comment>
<feature type="compositionally biased region" description="Polar residues" evidence="11">
    <location>
        <begin position="165"/>
        <end position="175"/>
    </location>
</feature>
<dbReference type="GO" id="GO:0005743">
    <property type="term" value="C:mitochondrial inner membrane"/>
    <property type="evidence" value="ECO:0007669"/>
    <property type="project" value="UniProtKB-SubCell"/>
</dbReference>
<dbReference type="PANTHER" id="PTHR12700">
    <property type="entry name" value="ATP SYNTHASE SUBUNIT D, MITOCHONDRIAL"/>
    <property type="match status" value="1"/>
</dbReference>
<evidence type="ECO:0000256" key="10">
    <source>
        <dbReference type="PIRNR" id="PIRNR005514"/>
    </source>
</evidence>
<sequence length="175" mass="19975">MASGATKRIAASAVDWARYAAVVPKAQTESLRIIKAKHDTFINKVYSLPESLPKINFASYKNRLPDPTMADRFQKAYEALSVPYPKDKDNLLQKVEEENQEIEKKTKAYVAELSKTIASSKLFLEKINSLPKPDEFTPDMYSYYFPDTALDPAKPSIWPHKPEEQPSNPNFEYIK</sequence>
<evidence type="ECO:0000256" key="9">
    <source>
        <dbReference type="ARBA" id="ARBA00023136"/>
    </source>
</evidence>
<evidence type="ECO:0000256" key="2">
    <source>
        <dbReference type="ARBA" id="ARBA00006842"/>
    </source>
</evidence>
<evidence type="ECO:0000313" key="13">
    <source>
        <dbReference type="RefSeq" id="XP_055876319.1"/>
    </source>
</evidence>
<evidence type="ECO:0000256" key="5">
    <source>
        <dbReference type="ARBA" id="ARBA00022781"/>
    </source>
</evidence>
<dbReference type="GO" id="GO:0015986">
    <property type="term" value="P:proton motive force-driven ATP synthesis"/>
    <property type="evidence" value="ECO:0007669"/>
    <property type="project" value="UniProtKB-UniRule"/>
</dbReference>
<protein>
    <recommendedName>
        <fullName evidence="10">ATP synthase subunit d, mitochondrial</fullName>
    </recommendedName>
</protein>